<comment type="subunit">
    <text evidence="2">Homotetramer.</text>
</comment>
<dbReference type="PANTHER" id="PTHR36113">
    <property type="entry name" value="LYASE, PUTATIVE-RELATED-RELATED"/>
    <property type="match status" value="1"/>
</dbReference>
<dbReference type="InterPro" id="IPR029068">
    <property type="entry name" value="Glyas_Bleomycin-R_OHBP_Dase"/>
</dbReference>
<evidence type="ECO:0000256" key="3">
    <source>
        <dbReference type="ARBA" id="ARBA00022723"/>
    </source>
</evidence>
<comment type="similarity">
    <text evidence="1">Belongs to the extradiol ring-cleavage dioxygenase family.</text>
</comment>
<comment type="caution">
    <text evidence="9">The sequence shown here is derived from an EMBL/GenBank/DDBJ whole genome shotgun (WGS) entry which is preliminary data.</text>
</comment>
<evidence type="ECO:0000313" key="10">
    <source>
        <dbReference type="Proteomes" id="UP000196594"/>
    </source>
</evidence>
<dbReference type="InterPro" id="IPR004360">
    <property type="entry name" value="Glyas_Fos-R_dOase_dom"/>
</dbReference>
<keyword evidence="4" id="KW-0677">Repeat</keyword>
<evidence type="ECO:0000256" key="6">
    <source>
        <dbReference type="ARBA" id="ARBA00022964"/>
    </source>
</evidence>
<dbReference type="InterPro" id="IPR054560">
    <property type="entry name" value="XylE-like_N"/>
</dbReference>
<evidence type="ECO:0000256" key="7">
    <source>
        <dbReference type="ARBA" id="ARBA00023002"/>
    </source>
</evidence>
<reference evidence="9 10" key="1">
    <citation type="journal article" date="2017" name="Int. J. Syst. Evol. Microbiol.">
        <title>Solibacillus kalamii sp. nov., isolated from a high-efficiency particulate arrestance filter system used in the International Space Station.</title>
        <authorList>
            <person name="Checinska Sielaff A."/>
            <person name="Kumar R.M."/>
            <person name="Pal D."/>
            <person name="Mayilraj S."/>
            <person name="Venkateswaran K."/>
        </authorList>
    </citation>
    <scope>NUCLEOTIDE SEQUENCE [LARGE SCALE GENOMIC DNA]</scope>
    <source>
        <strain evidence="9 10">ISSFR-015</strain>
    </source>
</reference>
<feature type="domain" description="VOC" evidence="8">
    <location>
        <begin position="7"/>
        <end position="121"/>
    </location>
</feature>
<dbReference type="RefSeq" id="WP_087617054.1">
    <property type="nucleotide sequence ID" value="NZ_JAFBEY010000003.1"/>
</dbReference>
<dbReference type="Proteomes" id="UP000196594">
    <property type="component" value="Unassembled WGS sequence"/>
</dbReference>
<evidence type="ECO:0000256" key="2">
    <source>
        <dbReference type="ARBA" id="ARBA00011881"/>
    </source>
</evidence>
<dbReference type="SUPFAM" id="SSF54593">
    <property type="entry name" value="Glyoxalase/Bleomycin resistance protein/Dihydroxybiphenyl dioxygenase"/>
    <property type="match status" value="1"/>
</dbReference>
<name>A0ABX3ZHK7_9BACL</name>
<sequence length="330" mass="36920">MKPAIAKLGYVALQSSNVEASLHFFQDVIGLELTEQIGDTYYLRAWGDFQHHTLSIAPGEAGRVTHIGFRTKRKEDVALFADQLGGKGYEIDYIAAWATPGIGEAIRFTAPSGHRLELYYDIEKPVVEESRRSVLKNQTYKSYNKGASPRRLDHVNLHTDADSSATYKFFTEELGFRINECIETEEGDILAGWMSVTPLVHDVALVSHEKLETTARFHHISYWQDNSGDLLRAADICKEHGLQIIGPGKHSISQAIYLYVIDPGSGCRVELFTGGYLIFEPDWETIVWRPEERAFGNTYWGDSITGNPLIQPTIDATGIKETKAVPALEV</sequence>
<dbReference type="InterPro" id="IPR037523">
    <property type="entry name" value="VOC_core"/>
</dbReference>
<dbReference type="InterPro" id="IPR051332">
    <property type="entry name" value="Fosfomycin_Res_Enzymes"/>
</dbReference>
<dbReference type="PANTHER" id="PTHR36113:SF3">
    <property type="entry name" value="SLL5075 PROTEIN"/>
    <property type="match status" value="1"/>
</dbReference>
<evidence type="ECO:0000259" key="8">
    <source>
        <dbReference type="PROSITE" id="PS51819"/>
    </source>
</evidence>
<dbReference type="EMBL" id="NHNT01000004">
    <property type="protein sequence ID" value="OUZ39222.1"/>
    <property type="molecule type" value="Genomic_DNA"/>
</dbReference>
<organism evidence="9 10">
    <name type="scientific">Solibacillus kalamii</name>
    <dbReference type="NCBI Taxonomy" id="1748298"/>
    <lineage>
        <taxon>Bacteria</taxon>
        <taxon>Bacillati</taxon>
        <taxon>Bacillota</taxon>
        <taxon>Bacilli</taxon>
        <taxon>Bacillales</taxon>
        <taxon>Caryophanaceae</taxon>
        <taxon>Solibacillus</taxon>
    </lineage>
</organism>
<dbReference type="Gene3D" id="3.10.180.10">
    <property type="entry name" value="2,3-Dihydroxybiphenyl 1,2-Dioxygenase, domain 1"/>
    <property type="match status" value="2"/>
</dbReference>
<dbReference type="PROSITE" id="PS51819">
    <property type="entry name" value="VOC"/>
    <property type="match status" value="2"/>
</dbReference>
<feature type="domain" description="VOC" evidence="8">
    <location>
        <begin position="151"/>
        <end position="274"/>
    </location>
</feature>
<gene>
    <name evidence="9" type="ORF">CBM15_08160</name>
</gene>
<evidence type="ECO:0000256" key="1">
    <source>
        <dbReference type="ARBA" id="ARBA00008784"/>
    </source>
</evidence>
<dbReference type="Pfam" id="PF22247">
    <property type="entry name" value="Diox-like_N"/>
    <property type="match status" value="1"/>
</dbReference>
<proteinExistence type="inferred from homology"/>
<evidence type="ECO:0000256" key="4">
    <source>
        <dbReference type="ARBA" id="ARBA00022737"/>
    </source>
</evidence>
<evidence type="ECO:0000256" key="5">
    <source>
        <dbReference type="ARBA" id="ARBA00022797"/>
    </source>
</evidence>
<protein>
    <submittedName>
        <fullName evidence="9">2,3-dihydroxybiphenyl 1,2-dioxygenase</fullName>
    </submittedName>
</protein>
<keyword evidence="6" id="KW-0223">Dioxygenase</keyword>
<keyword evidence="10" id="KW-1185">Reference proteome</keyword>
<evidence type="ECO:0000313" key="9">
    <source>
        <dbReference type="EMBL" id="OUZ39222.1"/>
    </source>
</evidence>
<keyword evidence="3" id="KW-0479">Metal-binding</keyword>
<accession>A0ABX3ZHK7</accession>
<dbReference type="Pfam" id="PF00903">
    <property type="entry name" value="Glyoxalase"/>
    <property type="match status" value="1"/>
</dbReference>
<keyword evidence="7" id="KW-0560">Oxidoreductase</keyword>
<keyword evidence="5" id="KW-0058">Aromatic hydrocarbons catabolism</keyword>